<dbReference type="Proteomes" id="UP000243006">
    <property type="component" value="Unassembled WGS sequence"/>
</dbReference>
<protein>
    <submittedName>
        <fullName evidence="3">Uncharacterized protein</fullName>
    </submittedName>
</protein>
<evidence type="ECO:0000256" key="1">
    <source>
        <dbReference type="SAM" id="Phobius"/>
    </source>
</evidence>
<dbReference type="AlphaFoldDB" id="A0A1Y3E651"/>
<feature type="signal peptide" evidence="2">
    <location>
        <begin position="1"/>
        <end position="15"/>
    </location>
</feature>
<evidence type="ECO:0000313" key="3">
    <source>
        <dbReference type="EMBL" id="OUC40461.1"/>
    </source>
</evidence>
<dbReference type="EMBL" id="LVZM01022798">
    <property type="protein sequence ID" value="OUC40461.1"/>
    <property type="molecule type" value="Genomic_DNA"/>
</dbReference>
<feature type="chain" id="PRO_5012915088" evidence="2">
    <location>
        <begin position="16"/>
        <end position="118"/>
    </location>
</feature>
<keyword evidence="2" id="KW-0732">Signal</keyword>
<evidence type="ECO:0000256" key="2">
    <source>
        <dbReference type="SAM" id="SignalP"/>
    </source>
</evidence>
<gene>
    <name evidence="3" type="ORF">D917_04049</name>
</gene>
<organism evidence="3 4">
    <name type="scientific">Trichinella nativa</name>
    <dbReference type="NCBI Taxonomy" id="6335"/>
    <lineage>
        <taxon>Eukaryota</taxon>
        <taxon>Metazoa</taxon>
        <taxon>Ecdysozoa</taxon>
        <taxon>Nematoda</taxon>
        <taxon>Enoplea</taxon>
        <taxon>Dorylaimia</taxon>
        <taxon>Trichinellida</taxon>
        <taxon>Trichinellidae</taxon>
        <taxon>Trichinella</taxon>
    </lineage>
</organism>
<accession>A0A1Y3E651</accession>
<evidence type="ECO:0000313" key="4">
    <source>
        <dbReference type="Proteomes" id="UP000243006"/>
    </source>
</evidence>
<keyword evidence="1" id="KW-1133">Transmembrane helix</keyword>
<comment type="caution">
    <text evidence="3">The sequence shown here is derived from an EMBL/GenBank/DDBJ whole genome shotgun (WGS) entry which is preliminary data.</text>
</comment>
<keyword evidence="1" id="KW-0472">Membrane</keyword>
<name>A0A1Y3E651_9BILA</name>
<feature type="transmembrane region" description="Helical" evidence="1">
    <location>
        <begin position="95"/>
        <end position="117"/>
    </location>
</feature>
<proteinExistence type="predicted"/>
<keyword evidence="1" id="KW-0812">Transmembrane</keyword>
<feature type="transmembrane region" description="Helical" evidence="1">
    <location>
        <begin position="7"/>
        <end position="26"/>
    </location>
</feature>
<sequence length="118" mass="13753">MIVCRCNFRVLFVVGVYFLVDFHSYTNRSPVNDIIMANAVELCRKLCQQHTIGVNKDAEEWSHLAKQLHTKCSVDANDKSVQELWDNFENIDETLLLNFLLCFEQLYLNIITLLLSVR</sequence>
<reference evidence="3 4" key="1">
    <citation type="submission" date="2015-04" db="EMBL/GenBank/DDBJ databases">
        <title>Draft genome of the roundworm Trichinella nativa.</title>
        <authorList>
            <person name="Mitreva M."/>
        </authorList>
    </citation>
    <scope>NUCLEOTIDE SEQUENCE [LARGE SCALE GENOMIC DNA]</scope>
    <source>
        <strain evidence="3 4">ISS45</strain>
    </source>
</reference>